<evidence type="ECO:0008006" key="3">
    <source>
        <dbReference type="Google" id="ProtNLM"/>
    </source>
</evidence>
<sequence length="80" mass="9313">MKTTTRRRGYGTWHVQRFRRGVLARDSWCAVCGQGRAVYADHWPKTARQLVTDGQDPNDPKHGRGLCRQCRQTTRGVTRW</sequence>
<dbReference type="RefSeq" id="WP_279948200.1">
    <property type="nucleotide sequence ID" value="NZ_BAABEN010000002.1"/>
</dbReference>
<gene>
    <name evidence="1" type="ORF">ACG5V6_14965</name>
</gene>
<evidence type="ECO:0000313" key="1">
    <source>
        <dbReference type="EMBL" id="MFH0249512.1"/>
    </source>
</evidence>
<dbReference type="EMBL" id="JBIHMK010000051">
    <property type="protein sequence ID" value="MFH0249512.1"/>
    <property type="molecule type" value="Genomic_DNA"/>
</dbReference>
<reference evidence="1 2" key="1">
    <citation type="submission" date="2024-10" db="EMBL/GenBank/DDBJ databases">
        <authorList>
            <person name="Cho J.-C."/>
        </authorList>
    </citation>
    <scope>NUCLEOTIDE SEQUENCE [LARGE SCALE GENOMIC DNA]</scope>
    <source>
        <strain evidence="1 2">KCTC29696</strain>
    </source>
</reference>
<keyword evidence="2" id="KW-1185">Reference proteome</keyword>
<comment type="caution">
    <text evidence="1">The sequence shown here is derived from an EMBL/GenBank/DDBJ whole genome shotgun (WGS) entry which is preliminary data.</text>
</comment>
<dbReference type="Proteomes" id="UP001607069">
    <property type="component" value="Unassembled WGS sequence"/>
</dbReference>
<protein>
    <recommendedName>
        <fullName evidence="3">HNH endonuclease</fullName>
    </recommendedName>
</protein>
<proteinExistence type="predicted"/>
<name>A0ABW7HUH6_9ACTN</name>
<evidence type="ECO:0000313" key="2">
    <source>
        <dbReference type="Proteomes" id="UP001607069"/>
    </source>
</evidence>
<organism evidence="1 2">
    <name type="scientific">Streptomyces chitinivorans</name>
    <dbReference type="NCBI Taxonomy" id="1257027"/>
    <lineage>
        <taxon>Bacteria</taxon>
        <taxon>Bacillati</taxon>
        <taxon>Actinomycetota</taxon>
        <taxon>Actinomycetes</taxon>
        <taxon>Kitasatosporales</taxon>
        <taxon>Streptomycetaceae</taxon>
        <taxon>Streptomyces</taxon>
    </lineage>
</organism>
<accession>A0ABW7HUH6</accession>